<dbReference type="InterPro" id="IPR036409">
    <property type="entry name" value="Aldolase_II/adducin_N_sf"/>
</dbReference>
<sequence length="247" mass="26786">MAASAQPEGATPQAAGRTGAAPGVAWPDVTEAREDVCAVGRLLYERGYVASNDGNISVRCGEDEVLITPSGVSKGRMEPRMLVRCDLSGRPLTCDESGRFPSSEIKMHLEVYRARPDVRAVVHAHPVFATAFAILRKDLDEAYLPELVLNFGKIPVAPFAMLSTDEVPLSIRPYLADYNGLLLANHGALAWGKDVWAAFDLMETIEHSAKIYKAVHDLGGGVELTDGQVAHLEGLRAFYRERAARKG</sequence>
<accession>A0ABU7RAB6</accession>
<keyword evidence="1" id="KW-0479">Metal-binding</keyword>
<proteinExistence type="predicted"/>
<dbReference type="InterPro" id="IPR001303">
    <property type="entry name" value="Aldolase_II/adducin_N"/>
</dbReference>
<comment type="caution">
    <text evidence="5">The sequence shown here is derived from an EMBL/GenBank/DDBJ whole genome shotgun (WGS) entry which is preliminary data.</text>
</comment>
<evidence type="ECO:0000259" key="4">
    <source>
        <dbReference type="SMART" id="SM01007"/>
    </source>
</evidence>
<evidence type="ECO:0000313" key="6">
    <source>
        <dbReference type="Proteomes" id="UP001332931"/>
    </source>
</evidence>
<protein>
    <submittedName>
        <fullName evidence="5">Class II aldolase/adducin family protein</fullName>
    </submittedName>
</protein>
<reference evidence="5 6" key="1">
    <citation type="submission" date="2024-01" db="EMBL/GenBank/DDBJ databases">
        <title>Description of Olsenella sp. nov., isolated from pig feces.</title>
        <authorList>
            <person name="Chang Y.-H."/>
        </authorList>
    </citation>
    <scope>NUCLEOTIDE SEQUENCE [LARGE SCALE GENOMIC DNA]</scope>
    <source>
        <strain evidence="5 6">YH-ols2223</strain>
    </source>
</reference>
<gene>
    <name evidence="5" type="ORF">VXJ25_05055</name>
</gene>
<name>A0ABU7RAB6_9ACTN</name>
<dbReference type="RefSeq" id="WP_330958124.1">
    <property type="nucleotide sequence ID" value="NZ_JAZGJQ010000004.1"/>
</dbReference>
<keyword evidence="6" id="KW-1185">Reference proteome</keyword>
<evidence type="ECO:0000256" key="2">
    <source>
        <dbReference type="ARBA" id="ARBA00023239"/>
    </source>
</evidence>
<evidence type="ECO:0000256" key="3">
    <source>
        <dbReference type="SAM" id="MobiDB-lite"/>
    </source>
</evidence>
<evidence type="ECO:0000256" key="1">
    <source>
        <dbReference type="ARBA" id="ARBA00022723"/>
    </source>
</evidence>
<dbReference type="PANTHER" id="PTHR22789">
    <property type="entry name" value="FUCULOSE PHOSPHATE ALDOLASE"/>
    <property type="match status" value="1"/>
</dbReference>
<dbReference type="Gene3D" id="3.40.225.10">
    <property type="entry name" value="Class II aldolase/adducin N-terminal domain"/>
    <property type="match status" value="1"/>
</dbReference>
<feature type="domain" description="Class II aldolase/adducin N-terminal" evidence="4">
    <location>
        <begin position="34"/>
        <end position="213"/>
    </location>
</feature>
<feature type="region of interest" description="Disordered" evidence="3">
    <location>
        <begin position="1"/>
        <end position="24"/>
    </location>
</feature>
<dbReference type="Pfam" id="PF00596">
    <property type="entry name" value="Aldolase_II"/>
    <property type="match status" value="1"/>
</dbReference>
<dbReference type="EMBL" id="JAZGJQ010000004">
    <property type="protein sequence ID" value="MEE6147359.1"/>
    <property type="molecule type" value="Genomic_DNA"/>
</dbReference>
<evidence type="ECO:0000313" key="5">
    <source>
        <dbReference type="EMBL" id="MEE6147359.1"/>
    </source>
</evidence>
<dbReference type="PANTHER" id="PTHR22789:SF0">
    <property type="entry name" value="3-OXO-TETRONATE 4-PHOSPHATE DECARBOXYLASE-RELATED"/>
    <property type="match status" value="1"/>
</dbReference>
<dbReference type="Proteomes" id="UP001332931">
    <property type="component" value="Unassembled WGS sequence"/>
</dbReference>
<dbReference type="InterPro" id="IPR050197">
    <property type="entry name" value="Aldolase_class_II_sugar_metab"/>
</dbReference>
<dbReference type="SMART" id="SM01007">
    <property type="entry name" value="Aldolase_II"/>
    <property type="match status" value="1"/>
</dbReference>
<dbReference type="SUPFAM" id="SSF53639">
    <property type="entry name" value="AraD/HMP-PK domain-like"/>
    <property type="match status" value="1"/>
</dbReference>
<keyword evidence="2" id="KW-0456">Lyase</keyword>
<organism evidence="5 6">
    <name type="scientific">Olsenella absiana</name>
    <dbReference type="NCBI Taxonomy" id="3115222"/>
    <lineage>
        <taxon>Bacteria</taxon>
        <taxon>Bacillati</taxon>
        <taxon>Actinomycetota</taxon>
        <taxon>Coriobacteriia</taxon>
        <taxon>Coriobacteriales</taxon>
        <taxon>Atopobiaceae</taxon>
        <taxon>Olsenella</taxon>
    </lineage>
</organism>